<dbReference type="Ensembl" id="ENSLBET00000008496.1">
    <property type="protein sequence ID" value="ENSLBEP00000008088.1"/>
    <property type="gene ID" value="ENSLBEG00000006223.1"/>
</dbReference>
<dbReference type="InterPro" id="IPR013106">
    <property type="entry name" value="Ig_V-set"/>
</dbReference>
<dbReference type="GeneTree" id="ENSGT00400000023727"/>
<dbReference type="AlphaFoldDB" id="A0A3Q3EKX4"/>
<accession>A0A3Q3EKX4</accession>
<dbReference type="InterPro" id="IPR013783">
    <property type="entry name" value="Ig-like_fold"/>
</dbReference>
<dbReference type="Proteomes" id="UP000261660">
    <property type="component" value="Unplaced"/>
</dbReference>
<feature type="domain" description="Ig-like" evidence="1">
    <location>
        <begin position="12"/>
        <end position="115"/>
    </location>
</feature>
<protein>
    <recommendedName>
        <fullName evidence="1">Ig-like domain-containing protein</fullName>
    </recommendedName>
</protein>
<dbReference type="InterPro" id="IPR007110">
    <property type="entry name" value="Ig-like_dom"/>
</dbReference>
<name>A0A3Q3EKX4_9LABR</name>
<organism evidence="2 3">
    <name type="scientific">Labrus bergylta</name>
    <name type="common">ballan wrasse</name>
    <dbReference type="NCBI Taxonomy" id="56723"/>
    <lineage>
        <taxon>Eukaryota</taxon>
        <taxon>Metazoa</taxon>
        <taxon>Chordata</taxon>
        <taxon>Craniata</taxon>
        <taxon>Vertebrata</taxon>
        <taxon>Euteleostomi</taxon>
        <taxon>Actinopterygii</taxon>
        <taxon>Neopterygii</taxon>
        <taxon>Teleostei</taxon>
        <taxon>Neoteleostei</taxon>
        <taxon>Acanthomorphata</taxon>
        <taxon>Eupercaria</taxon>
        <taxon>Labriformes</taxon>
        <taxon>Labridae</taxon>
        <taxon>Labrus</taxon>
    </lineage>
</organism>
<dbReference type="SUPFAM" id="SSF48726">
    <property type="entry name" value="Immunoglobulin"/>
    <property type="match status" value="1"/>
</dbReference>
<dbReference type="InterPro" id="IPR036179">
    <property type="entry name" value="Ig-like_dom_sf"/>
</dbReference>
<evidence type="ECO:0000313" key="3">
    <source>
        <dbReference type="Proteomes" id="UP000261660"/>
    </source>
</evidence>
<dbReference type="Gene3D" id="2.60.40.10">
    <property type="entry name" value="Immunoglobulins"/>
    <property type="match status" value="1"/>
</dbReference>
<evidence type="ECO:0000259" key="1">
    <source>
        <dbReference type="PROSITE" id="PS50835"/>
    </source>
</evidence>
<keyword evidence="3" id="KW-1185">Reference proteome</keyword>
<reference evidence="2" key="2">
    <citation type="submission" date="2025-09" db="UniProtKB">
        <authorList>
            <consortium name="Ensembl"/>
        </authorList>
    </citation>
    <scope>IDENTIFICATION</scope>
</reference>
<dbReference type="Pfam" id="PF07686">
    <property type="entry name" value="V-set"/>
    <property type="match status" value="1"/>
</dbReference>
<proteinExistence type="predicted"/>
<evidence type="ECO:0000313" key="2">
    <source>
        <dbReference type="Ensembl" id="ENSLBEP00000008088.1"/>
    </source>
</evidence>
<dbReference type="PROSITE" id="PS50835">
    <property type="entry name" value="IG_LIKE"/>
    <property type="match status" value="1"/>
</dbReference>
<reference evidence="2" key="1">
    <citation type="submission" date="2025-08" db="UniProtKB">
        <authorList>
            <consortium name="Ensembl"/>
        </authorList>
    </citation>
    <scope>IDENTIFICATION</scope>
</reference>
<dbReference type="SMART" id="SM00409">
    <property type="entry name" value="IG"/>
    <property type="match status" value="1"/>
</dbReference>
<dbReference type="InterPro" id="IPR003599">
    <property type="entry name" value="Ig_sub"/>
</dbReference>
<sequence length="153" mass="17201">RQFLVFISTVSPDCVCGSELKVTVRPGDNITLYCDCKRSTGVYIMWYRNCSHENQPSLVLKRNTGSWTESLPPNFHLLKNQSSDSYDLLILNITESDEGLYYSTATSQQESYSVSTSGPLGGRVWVPLPRYSPLSLSCLLLYTPSYQVKARSL</sequence>